<feature type="transmembrane region" description="Helical" evidence="1">
    <location>
        <begin position="497"/>
        <end position="523"/>
    </location>
</feature>
<protein>
    <recommendedName>
        <fullName evidence="4">Multidrug ABC transporter permease</fullName>
    </recommendedName>
</protein>
<evidence type="ECO:0008006" key="4">
    <source>
        <dbReference type="Google" id="ProtNLM"/>
    </source>
</evidence>
<feature type="transmembrane region" description="Helical" evidence="1">
    <location>
        <begin position="458"/>
        <end position="477"/>
    </location>
</feature>
<name>A0A941EC83_9ACTN</name>
<dbReference type="RefSeq" id="WP_212519920.1">
    <property type="nucleotide sequence ID" value="NZ_JAGSOH010000066.1"/>
</dbReference>
<keyword evidence="1" id="KW-1133">Transmembrane helix</keyword>
<feature type="transmembrane region" description="Helical" evidence="1">
    <location>
        <begin position="295"/>
        <end position="320"/>
    </location>
</feature>
<feature type="transmembrane region" description="Helical" evidence="1">
    <location>
        <begin position="428"/>
        <end position="451"/>
    </location>
</feature>
<organism evidence="2 3">
    <name type="scientific">Actinospica acidithermotolerans</name>
    <dbReference type="NCBI Taxonomy" id="2828514"/>
    <lineage>
        <taxon>Bacteria</taxon>
        <taxon>Bacillati</taxon>
        <taxon>Actinomycetota</taxon>
        <taxon>Actinomycetes</taxon>
        <taxon>Catenulisporales</taxon>
        <taxon>Actinospicaceae</taxon>
        <taxon>Actinospica</taxon>
    </lineage>
</organism>
<gene>
    <name evidence="2" type="ORF">KDK95_20930</name>
</gene>
<feature type="transmembrane region" description="Helical" evidence="1">
    <location>
        <begin position="194"/>
        <end position="218"/>
    </location>
</feature>
<feature type="transmembrane region" description="Helical" evidence="1">
    <location>
        <begin position="23"/>
        <end position="42"/>
    </location>
</feature>
<dbReference type="AlphaFoldDB" id="A0A941EC83"/>
<evidence type="ECO:0000313" key="3">
    <source>
        <dbReference type="Proteomes" id="UP000676325"/>
    </source>
</evidence>
<dbReference type="Proteomes" id="UP000676325">
    <property type="component" value="Unassembled WGS sequence"/>
</dbReference>
<evidence type="ECO:0000313" key="2">
    <source>
        <dbReference type="EMBL" id="MBR7828786.1"/>
    </source>
</evidence>
<accession>A0A941EC83</accession>
<dbReference type="EMBL" id="JAGSOH010000066">
    <property type="protein sequence ID" value="MBR7828786.1"/>
    <property type="molecule type" value="Genomic_DNA"/>
</dbReference>
<feature type="transmembrane region" description="Helical" evidence="1">
    <location>
        <begin position="162"/>
        <end position="182"/>
    </location>
</feature>
<keyword evidence="1" id="KW-0472">Membrane</keyword>
<sequence length="530" mass="54664">MSPALAGTRPLLTASLKQEARSFAPWIAVVTALSISSIIVYPYAFPTQADRRQLAATLGANPALSLIFGPARDLSTAEGFNTWRALALGGFITALMAIFAVIRATRAQEDSGQAELLASGVLGRSARLVVAVAMASLASIVLGVVAAVATGLSGSNWPDACLLAATFTVTGLMFAAVAAVAAQIGSDARTASTIAVATLGTLFLLRGYIDTMNLPAWVAWTTPLGWMEQTRPATENRWWPLLPGLAVALLLSVVAARLQGRRDFGQGTIAPRPGPARGKVRSTTALAWRLNRAPVISWTVAFALLGSVFGNLATSVTSLLAGNPAAANVLAGGATAPGALVGSFLVTILSLTGIIAAVGGVQSMLKVRAEEMDDRVEPVLATAVRRPSYFGSNILIALAGPTLGLLVAGLVIAVMAGTADIGVSFGDVLLQAVATAPAVWTVTAVSVAVVGARPQVKIAAWIGVIAAFALTLLGPTFKLPDWALGISPFWHVPHVTAASPVWSGLVWVSLFTLGFLAVGLAGFRRRDLAR</sequence>
<evidence type="ECO:0000256" key="1">
    <source>
        <dbReference type="SAM" id="Phobius"/>
    </source>
</evidence>
<reference evidence="2" key="1">
    <citation type="submission" date="2021-04" db="EMBL/GenBank/DDBJ databases">
        <title>Genome based classification of Actinospica acidithermotolerans sp. nov., an actinobacterium isolated from an Indonesian hot spring.</title>
        <authorList>
            <person name="Kusuma A.B."/>
            <person name="Putra K.E."/>
            <person name="Nafisah S."/>
            <person name="Loh J."/>
            <person name="Nouioui I."/>
            <person name="Goodfellow M."/>
        </authorList>
    </citation>
    <scope>NUCLEOTIDE SEQUENCE</scope>
    <source>
        <strain evidence="2">MGRD01-02</strain>
    </source>
</reference>
<feature type="transmembrane region" description="Helical" evidence="1">
    <location>
        <begin position="83"/>
        <end position="105"/>
    </location>
</feature>
<feature type="transmembrane region" description="Helical" evidence="1">
    <location>
        <begin position="340"/>
        <end position="361"/>
    </location>
</feature>
<feature type="transmembrane region" description="Helical" evidence="1">
    <location>
        <begin position="126"/>
        <end position="150"/>
    </location>
</feature>
<comment type="caution">
    <text evidence="2">The sequence shown here is derived from an EMBL/GenBank/DDBJ whole genome shotgun (WGS) entry which is preliminary data.</text>
</comment>
<keyword evidence="3" id="KW-1185">Reference proteome</keyword>
<feature type="transmembrane region" description="Helical" evidence="1">
    <location>
        <begin position="238"/>
        <end position="256"/>
    </location>
</feature>
<keyword evidence="1" id="KW-0812">Transmembrane</keyword>
<feature type="transmembrane region" description="Helical" evidence="1">
    <location>
        <begin position="394"/>
        <end position="416"/>
    </location>
</feature>
<proteinExistence type="predicted"/>